<dbReference type="InterPro" id="IPR016163">
    <property type="entry name" value="Ald_DH_C"/>
</dbReference>
<name>F0XC33_GROCL</name>
<dbReference type="PROSITE" id="PS00070">
    <property type="entry name" value="ALDEHYDE_DEHYDR_CYS"/>
    <property type="match status" value="1"/>
</dbReference>
<proteinExistence type="inferred from homology"/>
<dbReference type="Proteomes" id="UP000007796">
    <property type="component" value="Unassembled WGS sequence"/>
</dbReference>
<dbReference type="InterPro" id="IPR016161">
    <property type="entry name" value="Ald_DH/histidinol_DH"/>
</dbReference>
<reference evidence="6 7" key="1">
    <citation type="journal article" date="2011" name="Proc. Natl. Acad. Sci. U.S.A.">
        <title>Genome and transcriptome analyses of the mountain pine beetle-fungal symbiont Grosmannia clavigera, a lodgepole pine pathogen.</title>
        <authorList>
            <person name="DiGuistini S."/>
            <person name="Wang Y."/>
            <person name="Liao N.Y."/>
            <person name="Taylor G."/>
            <person name="Tanguay P."/>
            <person name="Feau N."/>
            <person name="Henrissat B."/>
            <person name="Chan S.K."/>
            <person name="Hesse-Orce U."/>
            <person name="Alamouti S.M."/>
            <person name="Tsui C.K.M."/>
            <person name="Docking R.T."/>
            <person name="Levasseur A."/>
            <person name="Haridas S."/>
            <person name="Robertson G."/>
            <person name="Birol I."/>
            <person name="Holt R.A."/>
            <person name="Marra M.A."/>
            <person name="Hamelin R.C."/>
            <person name="Hirst M."/>
            <person name="Jones S.J.M."/>
            <person name="Bohlmann J."/>
            <person name="Breuil C."/>
        </authorList>
    </citation>
    <scope>NUCLEOTIDE SEQUENCE [LARGE SCALE GENOMIC DNA]</scope>
    <source>
        <strain evidence="7">kw1407 / UAMH 11150</strain>
    </source>
</reference>
<dbReference type="Pfam" id="PF00171">
    <property type="entry name" value="Aldedh"/>
    <property type="match status" value="1"/>
</dbReference>
<dbReference type="PANTHER" id="PTHR43866:SF3">
    <property type="entry name" value="METHYLMALONATE-SEMIALDEHYDE DEHYDROGENASE [ACYLATING], MITOCHONDRIAL"/>
    <property type="match status" value="1"/>
</dbReference>
<dbReference type="AlphaFoldDB" id="F0XC33"/>
<evidence type="ECO:0000256" key="4">
    <source>
        <dbReference type="ARBA" id="ARBA00023027"/>
    </source>
</evidence>
<dbReference type="RefSeq" id="XP_014174028.1">
    <property type="nucleotide sequence ID" value="XM_014318553.1"/>
</dbReference>
<protein>
    <recommendedName>
        <fullName evidence="2">methylmalonate-semialdehyde dehydrogenase (CoA acylating)</fullName>
        <ecNumber evidence="2">1.2.1.27</ecNumber>
    </recommendedName>
</protein>
<keyword evidence="3" id="KW-0560">Oxidoreductase</keyword>
<dbReference type="GeneID" id="25974356"/>
<gene>
    <name evidence="6" type="ORF">CMQ_1474</name>
</gene>
<dbReference type="GO" id="GO:0004491">
    <property type="term" value="F:methylmalonate-semialdehyde dehydrogenase (acylating, NAD) activity"/>
    <property type="evidence" value="ECO:0007669"/>
    <property type="project" value="UniProtKB-EC"/>
</dbReference>
<comment type="similarity">
    <text evidence="1">Belongs to the aldehyde dehydrogenase family.</text>
</comment>
<organism evidence="7">
    <name type="scientific">Grosmannia clavigera (strain kw1407 / UAMH 11150)</name>
    <name type="common">Blue stain fungus</name>
    <name type="synonym">Graphiocladiella clavigera</name>
    <dbReference type="NCBI Taxonomy" id="655863"/>
    <lineage>
        <taxon>Eukaryota</taxon>
        <taxon>Fungi</taxon>
        <taxon>Dikarya</taxon>
        <taxon>Ascomycota</taxon>
        <taxon>Pezizomycotina</taxon>
        <taxon>Sordariomycetes</taxon>
        <taxon>Sordariomycetidae</taxon>
        <taxon>Ophiostomatales</taxon>
        <taxon>Ophiostomataceae</taxon>
        <taxon>Leptographium</taxon>
    </lineage>
</organism>
<evidence type="ECO:0000256" key="2">
    <source>
        <dbReference type="ARBA" id="ARBA00013048"/>
    </source>
</evidence>
<dbReference type="FunFam" id="3.40.309.10:FF:000002">
    <property type="entry name" value="Methylmalonate-semialdehyde dehydrogenase (Acylating)"/>
    <property type="match status" value="1"/>
</dbReference>
<keyword evidence="4" id="KW-0520">NAD</keyword>
<dbReference type="NCBIfam" id="TIGR01722">
    <property type="entry name" value="MMSDH"/>
    <property type="match status" value="1"/>
</dbReference>
<evidence type="ECO:0000313" key="7">
    <source>
        <dbReference type="Proteomes" id="UP000007796"/>
    </source>
</evidence>
<dbReference type="HOGENOM" id="CLU_293890_0_0_1"/>
<evidence type="ECO:0000256" key="1">
    <source>
        <dbReference type="ARBA" id="ARBA00009986"/>
    </source>
</evidence>
<dbReference type="Gene3D" id="3.40.605.10">
    <property type="entry name" value="Aldehyde Dehydrogenase, Chain A, domain 1"/>
    <property type="match status" value="1"/>
</dbReference>
<dbReference type="GO" id="GO:0005739">
    <property type="term" value="C:mitochondrion"/>
    <property type="evidence" value="ECO:0007669"/>
    <property type="project" value="TreeGrafter"/>
</dbReference>
<dbReference type="InterPro" id="IPR015590">
    <property type="entry name" value="Aldehyde_DH_dom"/>
</dbReference>
<dbReference type="GO" id="GO:0006210">
    <property type="term" value="P:thymine catabolic process"/>
    <property type="evidence" value="ECO:0007669"/>
    <property type="project" value="TreeGrafter"/>
</dbReference>
<dbReference type="EMBL" id="GL629765">
    <property type="protein sequence ID" value="EFX04546.1"/>
    <property type="molecule type" value="Genomic_DNA"/>
</dbReference>
<dbReference type="EC" id="1.2.1.27" evidence="2"/>
<dbReference type="InterPro" id="IPR016160">
    <property type="entry name" value="Ald_DH_CS_CYS"/>
</dbReference>
<dbReference type="InterPro" id="IPR010061">
    <property type="entry name" value="MeMal-semiAld_DH"/>
</dbReference>
<dbReference type="eggNOG" id="KOG2449">
    <property type="taxonomic scope" value="Eukaryota"/>
</dbReference>
<sequence length="1033" mass="111225">MMAGSSTAAEAAMHGLNTTAKSFPTTHDKIAEPLVTPYFVDNEFRLSATREFVDVYDPATDNVVTRVPLMTTGELTAAVASAQEAFPAWKRTSVIARQRIAFKFVELIKENWDRLAAIITLEQGKTVADARGDVLRGLQVAEAACAGPEYMKGEVLEVSRDMETRSYREPLGVVAAICPFNFPAMIPLWCIPMAVITGNTVVLKPSERTPGAATVLADIARQAGFPNGVINVVHGAHNTVNFLLDAPEIKAISFVGSNKAGEYIYTRGSANGKRVQANLGAKNHAIVSPDCDKDHFIASTISAAFGAAGQRCMALSVMVAVGEAKQWIPDLVQKTKELRADGGFEAGADFGPVISKHSQERIISLIGSAEEEGAKIILDGRGYAPEKYPTGYWVGPTIIEGVTTSMKCYTEEIFGPVLVILTVDTLDEAIELVNANPYGNGAAIFTKSGAVAERFRKNIEAGQVGINVPIPVPLPMFSFTGNKRSVAGGGANTFYGKPGVSFYTQQKTVTARWPNVEAVATKPDMTMPNALVQRAILRRLVWRVSMGQQRRGQHQQTSDDGGHLSFAQQRQLEAEAVRKRRQASVPLYDIPPVVLDLDAEGSRHVRPYDEAMETAETARWRGAHASIDKLTERLAAFAEESEAADARLTAVALGLTPWRTNGSNGSVMRRLLYENGVSDRIAADPAKTVRFLLQRQAMAAREGRDESRSLPLDSVKGFSAALARCSSFIEVRRLLTLASHLSSRGCQVVAHEGGTIAARLVSLTASSSPDASTTTLVMLLNLSHRFQAEDVGLGAPLCSLGLQAAAAALEPAAMQRFLDIGLARDYYRSRASAAVVQAALSTVCAELHRRRARQRQAGDGSLADLFLVLVSFRTAVLAAASATTDAISLSSASQPSCEAYLAVLAELGAVRTLWQELRLCSSGIDISSADMLTTAVLRYAEYTAGEPDSRLVDGSADVEDGRRLRLLDRQMLRAYDETTEARAREAKGGGETAVQRGARSKQFQTDVIEAFSRTTAQEATDSIQAIVWKVSPV</sequence>
<dbReference type="FunFam" id="3.40.605.10:FF:000003">
    <property type="entry name" value="Methylmalonate-semialdehyde dehydrogenase [acylating]"/>
    <property type="match status" value="1"/>
</dbReference>
<dbReference type="SUPFAM" id="SSF53720">
    <property type="entry name" value="ALDH-like"/>
    <property type="match status" value="1"/>
</dbReference>
<dbReference type="GO" id="GO:0006574">
    <property type="term" value="P:L-valine catabolic process"/>
    <property type="evidence" value="ECO:0007669"/>
    <property type="project" value="TreeGrafter"/>
</dbReference>
<dbReference type="PANTHER" id="PTHR43866">
    <property type="entry name" value="MALONATE-SEMIALDEHYDE DEHYDROGENASE"/>
    <property type="match status" value="1"/>
</dbReference>
<feature type="domain" description="Aldehyde dehydrogenase" evidence="5">
    <location>
        <begin position="48"/>
        <end position="509"/>
    </location>
</feature>
<keyword evidence="7" id="KW-1185">Reference proteome</keyword>
<evidence type="ECO:0000259" key="5">
    <source>
        <dbReference type="Pfam" id="PF00171"/>
    </source>
</evidence>
<accession>F0XC33</accession>
<evidence type="ECO:0000256" key="3">
    <source>
        <dbReference type="ARBA" id="ARBA00023002"/>
    </source>
</evidence>
<dbReference type="Gene3D" id="3.40.309.10">
    <property type="entry name" value="Aldehyde Dehydrogenase, Chain A, domain 2"/>
    <property type="match status" value="1"/>
</dbReference>
<evidence type="ECO:0000313" key="6">
    <source>
        <dbReference type="EMBL" id="EFX04546.1"/>
    </source>
</evidence>
<dbReference type="InterPro" id="IPR016162">
    <property type="entry name" value="Ald_DH_N"/>
</dbReference>
<dbReference type="STRING" id="655863.F0XC33"/>
<dbReference type="InParanoid" id="F0XC33"/>
<dbReference type="CDD" id="cd07085">
    <property type="entry name" value="ALDH_F6_MMSDH"/>
    <property type="match status" value="1"/>
</dbReference>
<dbReference type="OrthoDB" id="310895at2759"/>